<feature type="region of interest" description="Disordered" evidence="1">
    <location>
        <begin position="807"/>
        <end position="880"/>
    </location>
</feature>
<dbReference type="OrthoDB" id="2157641at2759"/>
<feature type="domain" description="SEC7" evidence="2">
    <location>
        <begin position="857"/>
        <end position="1094"/>
    </location>
</feature>
<feature type="region of interest" description="Disordered" evidence="1">
    <location>
        <begin position="323"/>
        <end position="613"/>
    </location>
</feature>
<feature type="compositionally biased region" description="Basic and acidic residues" evidence="1">
    <location>
        <begin position="86"/>
        <end position="103"/>
    </location>
</feature>
<feature type="compositionally biased region" description="Low complexity" evidence="1">
    <location>
        <begin position="352"/>
        <end position="370"/>
    </location>
</feature>
<evidence type="ECO:0000256" key="1">
    <source>
        <dbReference type="SAM" id="MobiDB-lite"/>
    </source>
</evidence>
<comment type="caution">
    <text evidence="3">The sequence shown here is derived from an EMBL/GenBank/DDBJ whole genome shotgun (WGS) entry which is preliminary data.</text>
</comment>
<feature type="compositionally biased region" description="Pro residues" evidence="1">
    <location>
        <begin position="537"/>
        <end position="549"/>
    </location>
</feature>
<feature type="compositionally biased region" description="Basic and acidic residues" evidence="1">
    <location>
        <begin position="385"/>
        <end position="397"/>
    </location>
</feature>
<feature type="compositionally biased region" description="Polar residues" evidence="1">
    <location>
        <begin position="736"/>
        <end position="749"/>
    </location>
</feature>
<dbReference type="PROSITE" id="PS50190">
    <property type="entry name" value="SEC7"/>
    <property type="match status" value="1"/>
</dbReference>
<dbReference type="Gene3D" id="2.30.29.30">
    <property type="entry name" value="Pleckstrin-homology domain (PH domain)/Phosphotyrosine-binding domain (PTB)"/>
    <property type="match status" value="1"/>
</dbReference>
<feature type="compositionally biased region" description="Pro residues" evidence="1">
    <location>
        <begin position="398"/>
        <end position="415"/>
    </location>
</feature>
<dbReference type="EMBL" id="LGRN01000293">
    <property type="protein sequence ID" value="OJD13512.1"/>
    <property type="molecule type" value="Genomic_DNA"/>
</dbReference>
<feature type="compositionally biased region" description="Basic and acidic residues" evidence="1">
    <location>
        <begin position="868"/>
        <end position="880"/>
    </location>
</feature>
<dbReference type="Gene3D" id="1.10.1000.11">
    <property type="entry name" value="Arf Nucleotide-binding Site Opener,domain 2"/>
    <property type="match status" value="1"/>
</dbReference>
<dbReference type="InterPro" id="IPR035999">
    <property type="entry name" value="Sec7_dom_sf"/>
</dbReference>
<dbReference type="InterPro" id="IPR023394">
    <property type="entry name" value="Sec7_C_sf"/>
</dbReference>
<feature type="compositionally biased region" description="Low complexity" evidence="1">
    <location>
        <begin position="756"/>
        <end position="769"/>
    </location>
</feature>
<feature type="compositionally biased region" description="Polar residues" evidence="1">
    <location>
        <begin position="1217"/>
        <end position="1231"/>
    </location>
</feature>
<dbReference type="SMART" id="SM00222">
    <property type="entry name" value="Sec7"/>
    <property type="match status" value="1"/>
</dbReference>
<evidence type="ECO:0000313" key="3">
    <source>
        <dbReference type="EMBL" id="OJD13512.1"/>
    </source>
</evidence>
<sequence>MQPAPALAPTPRNDTDMTFEYPRVAKRAMPAYPSSSRAPHMYDTHSGDSPPRTPPSQSNKYKTVRKGDLTLRPPLRETFLDDLTPVDDHGHPDSGDDDHDTHDLSLSPKHVTRTSVVDNMLLSLDQFSVGGDPLEGSRLFGSSQDQEAHTIYTRYSSMRANRPRGHTFSSSSMSSDIEVHSEDNAGRYSSQSTRGRRSNSSSNYHPGLRRIDSVRGGSDSMSNRSRVYDSQRATNIADRTPTHRTHRVGTKASSRSSGSSSVDFNQMIGGGRPGQYKERRSASFDYGSRLPPSLPMMDNRGGFEDFVHYNGFHYDDIDAAPTPCVPAGPRRNNSPPMREFPHSNKTAPSSTRAPALSRKSSSKSARSMYARKGRSETLGTATIRSRGDESRHCRDPIPDFPPPMPTYPHHQPAPSPTVAFHKHSLFAPQPAANNTPPLPAPKERPGFFRRVFGGGSSKSQTLSQSEADSSYSQENESPRRQKGQQHHSAPNSAKGQKQSTKEFSSPGNNVSSREITPVVTKKPSSFFRRRKKSIPDHVPPPLILPPPNIQPVGGSKPDHHKVDHLRSDSGPEPSPVSSLRKVMDPYLTNARSRQVDNNPIVDDTDNEISGSELPSAVDSKLALAGISTNETNPADLYSNNNTCSQKPRKPSSLNFKSGLNLNVPSHDRDDSSFLADSRSGNEGSGAAYSNDRLRRPMTSPNTPTHMKLMPAEQSPESVSGSRSSGKASASGSRASHTISPAYTKSSQSRRGPIDEVSISTTSSLSASVSDQKTELGSPSGHAHALTEDNHAHPTRQLHEKAWLEPDSSAEHLADGRSKLNLPSDGTISSPRESFSTVSNYHTASNTPVIPDETRARDSKPPRLSQLHTENEVEKEHTRTSDGDITILAPNEEPTAESRQQAQRIFDELEDDAEVKEPAAAWLGNPDRSLVRKAYMELFDWANMNILAALRGLCGRLALKGETQQVDRILDAFSARWCECNPEHGFKATDVVHTICYSLLLLNTDLHMADIEQKMTRNQFIKNTMSTIQRVVFDAAPNAFERTNTGNLSSKAQTPVASSLHSPTLPPVRHGGHGSVDIDVPNGTLSKLFESTPRTNSVCTVATSQNVDISSGESGPLVSTPFRGTQKAWELQVESVLKDFYNSIQKQRLPLRGATAEAEDHHQPSNNFLSLTGNMLRRTPSTLSKSGSDIYPRGRHMENRLSTARWSSKPRSRPRLYPTSNIGSSRTSLDDQSSVWSPSASSTWSKYSLGKTLTSMSMDSLGSEYPRGDYQQSIGFANALSHAIIREDSANTMSGMEDPERAAALLEDETLELAGAPWAKEGSLKHKHHLDSVDKRSKDRNWNESFAVIQRGWMRLFSFNASTKSMRLKPKQRQNGGLVVGGGNWTENAEETWKFLLRQSIASALPSPGYSKSRPHVWALSLPTGAVHLFQVGTPEIVKEFVSSANYWSARLSKEPLFGGISNIEYGWSSAVINCALVQKSSSGRDTSSPPSGPSPPPQPQPQPQTANHASAPRQSFQSFRGSLDQQTNTRPRLPADRIHISDWSPPQQSMMASTLSEADQLSTLRKYVKHVEEELQRHNELRGAMSLAFTPRHPNANKALANWERKSSYLLREIVKFRTYIDSLTAAQELREKIKVRVSAAGAAGKSGVGGAGDVVVATAPGAGAGAGAGAAAADGTGAVKLKTSPIVVDRPRAPSFSVA</sequence>
<feature type="compositionally biased region" description="Basic and acidic residues" evidence="1">
    <location>
        <begin position="851"/>
        <end position="860"/>
    </location>
</feature>
<feature type="compositionally biased region" description="Polar residues" evidence="1">
    <location>
        <begin position="823"/>
        <end position="847"/>
    </location>
</feature>
<feature type="region of interest" description="Disordered" evidence="1">
    <location>
        <begin position="630"/>
        <end position="786"/>
    </location>
</feature>
<feature type="compositionally biased region" description="Basic and acidic residues" evidence="1">
    <location>
        <begin position="556"/>
        <end position="569"/>
    </location>
</feature>
<evidence type="ECO:0000313" key="4">
    <source>
        <dbReference type="Proteomes" id="UP000182235"/>
    </source>
</evidence>
<reference evidence="3 4" key="1">
    <citation type="submission" date="2015-07" db="EMBL/GenBank/DDBJ databases">
        <title>Emmonsia species relationships and genome sequence.</title>
        <authorList>
            <consortium name="The Broad Institute Genomics Platform"/>
            <person name="Cuomo C.A."/>
            <person name="Munoz J.F."/>
            <person name="Imamovic A."/>
            <person name="Priest M.E."/>
            <person name="Young S."/>
            <person name="Clay O.K."/>
            <person name="McEwen J.G."/>
        </authorList>
    </citation>
    <scope>NUCLEOTIDE SEQUENCE [LARGE SCALE GENOMIC DNA]</scope>
    <source>
        <strain evidence="3 4">UAMH 9510</strain>
    </source>
</reference>
<dbReference type="Pfam" id="PF15410">
    <property type="entry name" value="PH_9"/>
    <property type="match status" value="1"/>
</dbReference>
<evidence type="ECO:0000259" key="2">
    <source>
        <dbReference type="PROSITE" id="PS50190"/>
    </source>
</evidence>
<dbReference type="GO" id="GO:0005085">
    <property type="term" value="F:guanyl-nucleotide exchange factor activity"/>
    <property type="evidence" value="ECO:0007669"/>
    <property type="project" value="InterPro"/>
</dbReference>
<dbReference type="GO" id="GO:0032012">
    <property type="term" value="P:regulation of ARF protein signal transduction"/>
    <property type="evidence" value="ECO:0007669"/>
    <property type="project" value="InterPro"/>
</dbReference>
<feature type="compositionally biased region" description="Polar residues" evidence="1">
    <location>
        <begin position="457"/>
        <end position="475"/>
    </location>
</feature>
<protein>
    <recommendedName>
        <fullName evidence="2">SEC7 domain-containing protein</fullName>
    </recommendedName>
</protein>
<accession>A0A1J9PAH1</accession>
<dbReference type="STRING" id="1447872.A0A1J9PAH1"/>
<feature type="region of interest" description="Disordered" evidence="1">
    <location>
        <begin position="154"/>
        <end position="280"/>
    </location>
</feature>
<feature type="compositionally biased region" description="Pro residues" evidence="1">
    <location>
        <begin position="1490"/>
        <end position="1502"/>
    </location>
</feature>
<feature type="compositionally biased region" description="Basic and acidic residues" evidence="1">
    <location>
        <begin position="65"/>
        <end position="79"/>
    </location>
</feature>
<name>A0A1J9PAH1_9EURO</name>
<dbReference type="InterPro" id="IPR041681">
    <property type="entry name" value="PH_9"/>
</dbReference>
<dbReference type="Proteomes" id="UP000182235">
    <property type="component" value="Unassembled WGS sequence"/>
</dbReference>
<proteinExistence type="predicted"/>
<dbReference type="PANTHER" id="PTHR10663">
    <property type="entry name" value="GUANYL-NUCLEOTIDE EXCHANGE FACTOR"/>
    <property type="match status" value="1"/>
</dbReference>
<feature type="compositionally biased region" description="Polar residues" evidence="1">
    <location>
        <begin position="486"/>
        <end position="514"/>
    </location>
</feature>
<feature type="compositionally biased region" description="Low complexity" evidence="1">
    <location>
        <begin position="717"/>
        <end position="735"/>
    </location>
</feature>
<dbReference type="SUPFAM" id="SSF50729">
    <property type="entry name" value="PH domain-like"/>
    <property type="match status" value="1"/>
</dbReference>
<feature type="region of interest" description="Disordered" evidence="1">
    <location>
        <begin position="1180"/>
        <end position="1243"/>
    </location>
</feature>
<feature type="compositionally biased region" description="Polar residues" evidence="1">
    <location>
        <begin position="630"/>
        <end position="663"/>
    </location>
</feature>
<gene>
    <name evidence="3" type="ORF">AJ78_06038</name>
</gene>
<dbReference type="Pfam" id="PF01369">
    <property type="entry name" value="Sec7"/>
    <property type="match status" value="1"/>
</dbReference>
<dbReference type="InterPro" id="IPR011993">
    <property type="entry name" value="PH-like_dom_sf"/>
</dbReference>
<feature type="compositionally biased region" description="Polar residues" evidence="1">
    <location>
        <begin position="1505"/>
        <end position="1530"/>
    </location>
</feature>
<dbReference type="CDD" id="cd00171">
    <property type="entry name" value="Sec7"/>
    <property type="match status" value="1"/>
</dbReference>
<feature type="compositionally biased region" description="Low complexity" evidence="1">
    <location>
        <begin position="189"/>
        <end position="202"/>
    </location>
</feature>
<feature type="compositionally biased region" description="Low complexity" evidence="1">
    <location>
        <begin position="1232"/>
        <end position="1243"/>
    </location>
</feature>
<dbReference type="VEuPathDB" id="FungiDB:AJ78_06038"/>
<dbReference type="SUPFAM" id="SSF48425">
    <property type="entry name" value="Sec7 domain"/>
    <property type="match status" value="1"/>
</dbReference>
<organism evidence="3 4">
    <name type="scientific">Emergomyces pasteurianus Ep9510</name>
    <dbReference type="NCBI Taxonomy" id="1447872"/>
    <lineage>
        <taxon>Eukaryota</taxon>
        <taxon>Fungi</taxon>
        <taxon>Dikarya</taxon>
        <taxon>Ascomycota</taxon>
        <taxon>Pezizomycotina</taxon>
        <taxon>Eurotiomycetes</taxon>
        <taxon>Eurotiomycetidae</taxon>
        <taxon>Onygenales</taxon>
        <taxon>Ajellomycetaceae</taxon>
        <taxon>Emergomyces</taxon>
    </lineage>
</organism>
<dbReference type="InterPro" id="IPR000904">
    <property type="entry name" value="Sec7_dom"/>
</dbReference>
<feature type="compositionally biased region" description="Basic and acidic residues" evidence="1">
    <location>
        <begin position="807"/>
        <end position="817"/>
    </location>
</feature>
<dbReference type="PANTHER" id="PTHR10663:SF373">
    <property type="entry name" value="PH AND SEC7 DOMAIN-CONTAINING PROTEIN C11E3.11C"/>
    <property type="match status" value="1"/>
</dbReference>
<keyword evidence="4" id="KW-1185">Reference proteome</keyword>
<feature type="region of interest" description="Disordered" evidence="1">
    <location>
        <begin position="1"/>
        <end position="107"/>
    </location>
</feature>
<feature type="region of interest" description="Disordered" evidence="1">
    <location>
        <begin position="1479"/>
        <end position="1547"/>
    </location>
</feature>